<reference evidence="1" key="1">
    <citation type="submission" date="2021-01" db="EMBL/GenBank/DDBJ databases">
        <authorList>
            <person name="Kaushik A."/>
        </authorList>
    </citation>
    <scope>NUCLEOTIDE SEQUENCE</scope>
    <source>
        <strain evidence="1">AG2-2IIIB</strain>
    </source>
</reference>
<sequence>MDQLPPMSPRPVILGDTLSFNASPDRPQDLMECTVNWEEVGLQFKLIPHSDRYMVFKAKNKTAKDTDFTVPVFVQKDYYKAAFEGRTGMVDFEITDKWQYGQRHETGAGRFVVLHDGENNRPFQDRFIAGWLTQVENIIHGVACAANQAKIADPVDVFAKGLIGKHLLSYGVRPAVQINDILLVPSTLKPDSPIKITWVQDHFHKSADYYKFMVENASYGNQPVQFFIQKDWWDSSSTSEYSISKIAPKNKDGYYQFPVNDKSQYGEADESGQDRWVVYHDRARQPYQGRFVKSQLFQAIETVIDLPRSKQFLGINDVNPDEVKDLAGRILGRPLYTFY</sequence>
<dbReference type="EMBL" id="CAJMWT010008287">
    <property type="protein sequence ID" value="CAE6532363.1"/>
    <property type="molecule type" value="Genomic_DNA"/>
</dbReference>
<evidence type="ECO:0000313" key="2">
    <source>
        <dbReference type="Proteomes" id="UP000663843"/>
    </source>
</evidence>
<comment type="caution">
    <text evidence="1">The sequence shown here is derived from an EMBL/GenBank/DDBJ whole genome shotgun (WGS) entry which is preliminary data.</text>
</comment>
<proteinExistence type="predicted"/>
<organism evidence="1 2">
    <name type="scientific">Rhizoctonia solani</name>
    <dbReference type="NCBI Taxonomy" id="456999"/>
    <lineage>
        <taxon>Eukaryota</taxon>
        <taxon>Fungi</taxon>
        <taxon>Dikarya</taxon>
        <taxon>Basidiomycota</taxon>
        <taxon>Agaricomycotina</taxon>
        <taxon>Agaricomycetes</taxon>
        <taxon>Cantharellales</taxon>
        <taxon>Ceratobasidiaceae</taxon>
        <taxon>Rhizoctonia</taxon>
    </lineage>
</organism>
<dbReference type="AlphaFoldDB" id="A0A8H3HSQ8"/>
<accession>A0A8H3HSQ8</accession>
<protein>
    <submittedName>
        <fullName evidence="1">Uncharacterized protein</fullName>
    </submittedName>
</protein>
<dbReference type="Proteomes" id="UP000663843">
    <property type="component" value="Unassembled WGS sequence"/>
</dbReference>
<evidence type="ECO:0000313" key="1">
    <source>
        <dbReference type="EMBL" id="CAE6532363.1"/>
    </source>
</evidence>
<gene>
    <name evidence="1" type="ORF">RDB_LOCUS180487</name>
</gene>
<name>A0A8H3HSQ8_9AGAM</name>